<keyword evidence="2" id="KW-0812">Transmembrane</keyword>
<proteinExistence type="predicted"/>
<organism evidence="3 4">
    <name type="scientific">[Clostridium] aminophilum</name>
    <dbReference type="NCBI Taxonomy" id="1526"/>
    <lineage>
        <taxon>Bacteria</taxon>
        <taxon>Bacillati</taxon>
        <taxon>Bacillota</taxon>
        <taxon>Clostridia</taxon>
        <taxon>Lachnospirales</taxon>
        <taxon>Lachnospiraceae</taxon>
    </lineage>
</organism>
<protein>
    <submittedName>
        <fullName evidence="3">Uncharacterized protein</fullName>
    </submittedName>
</protein>
<keyword evidence="2" id="KW-1133">Transmembrane helix</keyword>
<feature type="region of interest" description="Disordered" evidence="1">
    <location>
        <begin position="111"/>
        <end position="151"/>
    </location>
</feature>
<gene>
    <name evidence="3" type="ORF">SAMN04487771_10708</name>
</gene>
<dbReference type="EMBL" id="FOIL01000070">
    <property type="protein sequence ID" value="SET92326.1"/>
    <property type="molecule type" value="Genomic_DNA"/>
</dbReference>
<feature type="transmembrane region" description="Helical" evidence="2">
    <location>
        <begin position="44"/>
        <end position="64"/>
    </location>
</feature>
<evidence type="ECO:0000256" key="2">
    <source>
        <dbReference type="SAM" id="Phobius"/>
    </source>
</evidence>
<feature type="transmembrane region" description="Helical" evidence="2">
    <location>
        <begin position="12"/>
        <end position="32"/>
    </location>
</feature>
<dbReference type="Proteomes" id="UP000199820">
    <property type="component" value="Unassembled WGS sequence"/>
</dbReference>
<dbReference type="RefSeq" id="WP_074650516.1">
    <property type="nucleotide sequence ID" value="NZ_FOIL01000070.1"/>
</dbReference>
<sequence length="151" mass="16503">MREKGKITRVDVLLSSALAAVIVLTAALPYRMNIPALSPGSWKLSTLSVILSFFLLANVCRIFFIRRRAGAFLRIFLILLGLLAFLRMFQVTASVQAKTVTKPVTAYDSRSLPMAAEGSERDENTRTGSEGTKETQAAHGPYSVTSHTQGK</sequence>
<feature type="transmembrane region" description="Helical" evidence="2">
    <location>
        <begin position="71"/>
        <end position="89"/>
    </location>
</feature>
<dbReference type="AlphaFoldDB" id="A0A1I0I7K5"/>
<evidence type="ECO:0000313" key="3">
    <source>
        <dbReference type="EMBL" id="SET92326.1"/>
    </source>
</evidence>
<keyword evidence="2" id="KW-0472">Membrane</keyword>
<accession>A0A1I0I7K5</accession>
<evidence type="ECO:0000256" key="1">
    <source>
        <dbReference type="SAM" id="MobiDB-lite"/>
    </source>
</evidence>
<dbReference type="OrthoDB" id="9977714at2"/>
<keyword evidence="4" id="KW-1185">Reference proteome</keyword>
<evidence type="ECO:0000313" key="4">
    <source>
        <dbReference type="Proteomes" id="UP000199820"/>
    </source>
</evidence>
<reference evidence="3 4" key="1">
    <citation type="submission" date="2016-10" db="EMBL/GenBank/DDBJ databases">
        <authorList>
            <person name="de Groot N.N."/>
        </authorList>
    </citation>
    <scope>NUCLEOTIDE SEQUENCE [LARGE SCALE GENOMIC DNA]</scope>
    <source>
        <strain evidence="3 4">KH1P1</strain>
    </source>
</reference>
<name>A0A1I0I7K5_9FIRM</name>